<accession>A0A6G1D8G9</accession>
<gene>
    <name evidence="2" type="ORF">E2562_028144</name>
</gene>
<protein>
    <submittedName>
        <fullName evidence="2">Uncharacterized protein</fullName>
    </submittedName>
</protein>
<dbReference type="EMBL" id="SPHZ02000007">
    <property type="protein sequence ID" value="KAF0908707.1"/>
    <property type="molecule type" value="Genomic_DNA"/>
</dbReference>
<evidence type="ECO:0000313" key="3">
    <source>
        <dbReference type="Proteomes" id="UP000479710"/>
    </source>
</evidence>
<keyword evidence="3" id="KW-1185">Reference proteome</keyword>
<evidence type="ECO:0000313" key="2">
    <source>
        <dbReference type="EMBL" id="KAF0908707.1"/>
    </source>
</evidence>
<reference evidence="2 3" key="1">
    <citation type="submission" date="2019-11" db="EMBL/GenBank/DDBJ databases">
        <title>Whole genome sequence of Oryza granulata.</title>
        <authorList>
            <person name="Li W."/>
        </authorList>
    </citation>
    <scope>NUCLEOTIDE SEQUENCE [LARGE SCALE GENOMIC DNA]</scope>
    <source>
        <strain evidence="3">cv. Menghai</strain>
        <tissue evidence="2">Leaf</tissue>
    </source>
</reference>
<proteinExistence type="predicted"/>
<organism evidence="2 3">
    <name type="scientific">Oryza meyeriana var. granulata</name>
    <dbReference type="NCBI Taxonomy" id="110450"/>
    <lineage>
        <taxon>Eukaryota</taxon>
        <taxon>Viridiplantae</taxon>
        <taxon>Streptophyta</taxon>
        <taxon>Embryophyta</taxon>
        <taxon>Tracheophyta</taxon>
        <taxon>Spermatophyta</taxon>
        <taxon>Magnoliopsida</taxon>
        <taxon>Liliopsida</taxon>
        <taxon>Poales</taxon>
        <taxon>Poaceae</taxon>
        <taxon>BOP clade</taxon>
        <taxon>Oryzoideae</taxon>
        <taxon>Oryzeae</taxon>
        <taxon>Oryzinae</taxon>
        <taxon>Oryza</taxon>
        <taxon>Oryza meyeriana</taxon>
    </lineage>
</organism>
<feature type="region of interest" description="Disordered" evidence="1">
    <location>
        <begin position="1"/>
        <end position="38"/>
    </location>
</feature>
<comment type="caution">
    <text evidence="2">The sequence shown here is derived from an EMBL/GenBank/DDBJ whole genome shotgun (WGS) entry which is preliminary data.</text>
</comment>
<sequence>MSTEGGGRYTPPPRRGARRGGGDDQASGSENDEDTYVEFSVENFTAPIHDGGTTDQATAQEARSIPPITSSTPAVVSPGEVVEPVIPASSLPGVEFCTPPSNASDGSDEAPQRYRTVANTLATTMPILYFDYGEECMVAMEEPTSFIEAEKESFWRKAMIEEMNSIENRVRLCDDAVTG</sequence>
<dbReference type="AlphaFoldDB" id="A0A6G1D8G9"/>
<evidence type="ECO:0000256" key="1">
    <source>
        <dbReference type="SAM" id="MobiDB-lite"/>
    </source>
</evidence>
<dbReference type="Proteomes" id="UP000479710">
    <property type="component" value="Unassembled WGS sequence"/>
</dbReference>
<name>A0A6G1D8G9_9ORYZ</name>